<dbReference type="Proteomes" id="UP001214576">
    <property type="component" value="Unassembled WGS sequence"/>
</dbReference>
<comment type="caution">
    <text evidence="1">The sequence shown here is derived from an EMBL/GenBank/DDBJ whole genome shotgun (WGS) entry which is preliminary data.</text>
</comment>
<sequence>MELRSGGRKSASPSKCNRIRPIEVMSESELTEPVVRNERRVQWGRGLWATEQSRKSPYRCELQRTWGKTPQSTVLRMDCFGPSVLISGMISRCLILTMPALGSSEKMYHVHGYLEELWAPVVSGVCSSPGGGDAAPSSTAVCFLSVCVIAWL</sequence>
<gene>
    <name evidence="1" type="ORF">MG293_019281</name>
</gene>
<proteinExistence type="predicted"/>
<name>A0AAD4TPN1_OVIAM</name>
<reference evidence="1" key="1">
    <citation type="submission" date="2022-03" db="EMBL/GenBank/DDBJ databases">
        <title>Genomic analyses of argali, domestic sheep and their hybrids provide insights into chromosomal evolution, heterosis and genetic basis of agronomic traits.</title>
        <authorList>
            <person name="Li M."/>
        </authorList>
    </citation>
    <scope>NUCLEOTIDE SEQUENCE</scope>
    <source>
        <strain evidence="1">CAU-MHL-2022a</strain>
        <tissue evidence="1">Skin</tissue>
    </source>
</reference>
<protein>
    <submittedName>
        <fullName evidence="1">Uncharacterized protein</fullName>
    </submittedName>
</protein>
<dbReference type="AlphaFoldDB" id="A0AAD4TPN1"/>
<dbReference type="EMBL" id="JAKZEL010000025">
    <property type="protein sequence ID" value="KAI4530392.1"/>
    <property type="molecule type" value="Genomic_DNA"/>
</dbReference>
<evidence type="ECO:0000313" key="2">
    <source>
        <dbReference type="Proteomes" id="UP001214576"/>
    </source>
</evidence>
<accession>A0AAD4TPN1</accession>
<organism evidence="1 2">
    <name type="scientific">Ovis ammon polii</name>
    <dbReference type="NCBI Taxonomy" id="230172"/>
    <lineage>
        <taxon>Eukaryota</taxon>
        <taxon>Metazoa</taxon>
        <taxon>Chordata</taxon>
        <taxon>Craniata</taxon>
        <taxon>Vertebrata</taxon>
        <taxon>Euteleostomi</taxon>
        <taxon>Mammalia</taxon>
        <taxon>Eutheria</taxon>
        <taxon>Laurasiatheria</taxon>
        <taxon>Artiodactyla</taxon>
        <taxon>Ruminantia</taxon>
        <taxon>Pecora</taxon>
        <taxon>Bovidae</taxon>
        <taxon>Caprinae</taxon>
        <taxon>Ovis</taxon>
    </lineage>
</organism>
<evidence type="ECO:0000313" key="1">
    <source>
        <dbReference type="EMBL" id="KAI4530392.1"/>
    </source>
</evidence>
<keyword evidence="2" id="KW-1185">Reference proteome</keyword>